<reference evidence="1" key="1">
    <citation type="journal article" date="2012" name="PLoS ONE">
        <title>Gene sets for utilization of primary and secondary nutrition supplies in the distal gut of endangered iberian lynx.</title>
        <authorList>
            <person name="Alcaide M."/>
            <person name="Messina E."/>
            <person name="Richter M."/>
            <person name="Bargiela R."/>
            <person name="Peplies J."/>
            <person name="Huws S.A."/>
            <person name="Newbold C.J."/>
            <person name="Golyshin P.N."/>
            <person name="Simon M.A."/>
            <person name="Lopez G."/>
            <person name="Yakimov M.M."/>
            <person name="Ferrer M."/>
        </authorList>
    </citation>
    <scope>NUCLEOTIDE SEQUENCE</scope>
</reference>
<comment type="caution">
    <text evidence="1">The sequence shown here is derived from an EMBL/GenBank/DDBJ whole genome shotgun (WGS) entry which is preliminary data.</text>
</comment>
<dbReference type="AlphaFoldDB" id="J9GJL1"/>
<name>J9GJL1_9ZZZZ</name>
<dbReference type="EMBL" id="AMCI01002639">
    <property type="protein sequence ID" value="EJX02218.1"/>
    <property type="molecule type" value="Genomic_DNA"/>
</dbReference>
<evidence type="ECO:0000313" key="1">
    <source>
        <dbReference type="EMBL" id="EJX02218.1"/>
    </source>
</evidence>
<accession>J9GJL1</accession>
<protein>
    <submittedName>
        <fullName evidence="1">Uncharacterized protein</fullName>
    </submittedName>
</protein>
<organism evidence="1">
    <name type="scientific">gut metagenome</name>
    <dbReference type="NCBI Taxonomy" id="749906"/>
    <lineage>
        <taxon>unclassified sequences</taxon>
        <taxon>metagenomes</taxon>
        <taxon>organismal metagenomes</taxon>
    </lineage>
</organism>
<proteinExistence type="predicted"/>
<sequence>MIMDQKTLFKKHSVPMAIGYLTTLKPVKSIINQAKT</sequence>
<gene>
    <name evidence="1" type="ORF">EVA_09676</name>
</gene>